<accession>A0ABS5BHN1</accession>
<dbReference type="Proteomes" id="UP000810130">
    <property type="component" value="Unassembled WGS sequence"/>
</dbReference>
<dbReference type="EMBL" id="JAGJWX010000052">
    <property type="protein sequence ID" value="MBP2859971.1"/>
    <property type="molecule type" value="Genomic_DNA"/>
</dbReference>
<reference evidence="2 3" key="1">
    <citation type="submission" date="2021-04" db="EMBL/GenBank/DDBJ databases">
        <title>Genomic and host-range diversity within the Dickeya zeae complex, identification of D. zeae and D. oryzae members, proposal of two novel subspecies D. zeae subsp. zeae subsp. nov. and D. zeae subsp. dombae subsp. nov.</title>
        <authorList>
            <person name="Van Gijsegem F."/>
            <person name="Hugouvieux-Cotte-Pattat N."/>
        </authorList>
    </citation>
    <scope>NUCLEOTIDE SEQUENCE [LARGE SCALE GENOMIC DNA]</scope>
    <source>
        <strain evidence="2 3">FVG03</strain>
    </source>
</reference>
<evidence type="ECO:0000259" key="1">
    <source>
        <dbReference type="Pfam" id="PF13683"/>
    </source>
</evidence>
<dbReference type="InterPro" id="IPR001584">
    <property type="entry name" value="Integrase_cat-core"/>
</dbReference>
<feature type="domain" description="Integrase catalytic" evidence="1">
    <location>
        <begin position="2"/>
        <end position="22"/>
    </location>
</feature>
<proteinExistence type="predicted"/>
<protein>
    <submittedName>
        <fullName evidence="2">Integrase core domain-containing protein</fullName>
    </submittedName>
</protein>
<keyword evidence="3" id="KW-1185">Reference proteome</keyword>
<evidence type="ECO:0000313" key="2">
    <source>
        <dbReference type="EMBL" id="MBP2859971.1"/>
    </source>
</evidence>
<comment type="caution">
    <text evidence="2">The sequence shown here is derived from an EMBL/GenBank/DDBJ whole genome shotgun (WGS) entry which is preliminary data.</text>
</comment>
<organism evidence="2 3">
    <name type="scientific">Dickeya oryzae</name>
    <dbReference type="NCBI Taxonomy" id="1240404"/>
    <lineage>
        <taxon>Bacteria</taxon>
        <taxon>Pseudomonadati</taxon>
        <taxon>Pseudomonadota</taxon>
        <taxon>Gammaproteobacteria</taxon>
        <taxon>Enterobacterales</taxon>
        <taxon>Pectobacteriaceae</taxon>
        <taxon>Dickeya</taxon>
    </lineage>
</organism>
<gene>
    <name evidence="2" type="ORF">J8657_20475</name>
</gene>
<dbReference type="RefSeq" id="WP_210175890.1">
    <property type="nucleotide sequence ID" value="NZ_JAGJWX010000052.1"/>
</dbReference>
<dbReference type="Pfam" id="PF13683">
    <property type="entry name" value="rve_3"/>
    <property type="match status" value="1"/>
</dbReference>
<name>A0ABS5BHN1_9GAMM</name>
<sequence length="43" mass="5101">MEAWRIHYNQRRPHSALGWMTPPNLLKNLSVARICSHPEVENF</sequence>
<evidence type="ECO:0000313" key="3">
    <source>
        <dbReference type="Proteomes" id="UP000810130"/>
    </source>
</evidence>